<keyword evidence="5 10" id="KW-0819">tRNA processing</keyword>
<comment type="subunit">
    <text evidence="10">Monomer.</text>
</comment>
<keyword evidence="4 10" id="KW-0808">Transferase</keyword>
<evidence type="ECO:0000313" key="15">
    <source>
        <dbReference type="Proteomes" id="UP000609121"/>
    </source>
</evidence>
<feature type="binding site" evidence="10">
    <location>
        <begin position="20"/>
        <end position="25"/>
    </location>
    <ligand>
        <name>substrate</name>
    </ligand>
</feature>
<comment type="cofactor">
    <cofactor evidence="1 10">
        <name>Mg(2+)</name>
        <dbReference type="ChEBI" id="CHEBI:18420"/>
    </cofactor>
</comment>
<dbReference type="AlphaFoldDB" id="A0A8J6YVQ7"/>
<dbReference type="InterPro" id="IPR018022">
    <property type="entry name" value="IPT"/>
</dbReference>
<dbReference type="PANTHER" id="PTHR11088:SF60">
    <property type="entry name" value="TRNA DIMETHYLALLYLTRANSFERASE"/>
    <property type="match status" value="1"/>
</dbReference>
<evidence type="ECO:0000256" key="7">
    <source>
        <dbReference type="ARBA" id="ARBA00022840"/>
    </source>
</evidence>
<keyword evidence="8 10" id="KW-0460">Magnesium</keyword>
<evidence type="ECO:0000256" key="12">
    <source>
        <dbReference type="RuleBase" id="RU003784"/>
    </source>
</evidence>
<gene>
    <name evidence="10 14" type="primary">miaA</name>
    <name evidence="14" type="ORF">ICN82_02545</name>
</gene>
<dbReference type="Pfam" id="PF01715">
    <property type="entry name" value="IPPT"/>
    <property type="match status" value="1"/>
</dbReference>
<evidence type="ECO:0000256" key="10">
    <source>
        <dbReference type="HAMAP-Rule" id="MF_00185"/>
    </source>
</evidence>
<dbReference type="RefSeq" id="WP_193179272.1">
    <property type="nucleotide sequence ID" value="NZ_JACVXA010000005.1"/>
</dbReference>
<evidence type="ECO:0000256" key="2">
    <source>
        <dbReference type="ARBA" id="ARBA00003213"/>
    </source>
</evidence>
<dbReference type="InterPro" id="IPR027417">
    <property type="entry name" value="P-loop_NTPase"/>
</dbReference>
<evidence type="ECO:0000313" key="14">
    <source>
        <dbReference type="EMBL" id="MBE3637084.1"/>
    </source>
</evidence>
<dbReference type="InterPro" id="IPR039657">
    <property type="entry name" value="Dimethylallyltransferase"/>
</dbReference>
<evidence type="ECO:0000256" key="11">
    <source>
        <dbReference type="RuleBase" id="RU003783"/>
    </source>
</evidence>
<dbReference type="Gene3D" id="3.40.50.300">
    <property type="entry name" value="P-loop containing nucleotide triphosphate hydrolases"/>
    <property type="match status" value="1"/>
</dbReference>
<accession>A0A8J6YVQ7</accession>
<keyword evidence="15" id="KW-1185">Reference proteome</keyword>
<dbReference type="HAMAP" id="MF_00185">
    <property type="entry name" value="IPP_trans"/>
    <property type="match status" value="1"/>
</dbReference>
<evidence type="ECO:0000256" key="13">
    <source>
        <dbReference type="RuleBase" id="RU003785"/>
    </source>
</evidence>
<dbReference type="NCBIfam" id="TIGR00174">
    <property type="entry name" value="miaA"/>
    <property type="match status" value="1"/>
</dbReference>
<proteinExistence type="inferred from homology"/>
<evidence type="ECO:0000256" key="1">
    <source>
        <dbReference type="ARBA" id="ARBA00001946"/>
    </source>
</evidence>
<organism evidence="14 15">
    <name type="scientific">Mangrovicoccus algicola</name>
    <dbReference type="NCBI Taxonomy" id="2771008"/>
    <lineage>
        <taxon>Bacteria</taxon>
        <taxon>Pseudomonadati</taxon>
        <taxon>Pseudomonadota</taxon>
        <taxon>Alphaproteobacteria</taxon>
        <taxon>Rhodobacterales</taxon>
        <taxon>Paracoccaceae</taxon>
        <taxon>Mangrovicoccus</taxon>
    </lineage>
</organism>
<comment type="caution">
    <text evidence="14">The sequence shown here is derived from an EMBL/GenBank/DDBJ whole genome shotgun (WGS) entry which is preliminary data.</text>
</comment>
<evidence type="ECO:0000256" key="6">
    <source>
        <dbReference type="ARBA" id="ARBA00022741"/>
    </source>
</evidence>
<dbReference type="GO" id="GO:0005524">
    <property type="term" value="F:ATP binding"/>
    <property type="evidence" value="ECO:0007669"/>
    <property type="project" value="UniProtKB-UniRule"/>
</dbReference>
<sequence length="293" mass="31447">MDNPLRDIDPGRVVLLSGCTASGKSALALDLARRQGRAVVNADALQVYDGWRILTARPGDEDLARAPHLLYGHVDHRAAYSAGDWLREVAPLLDARPAPVIVGGTGLYFQALTRGLAEIPPTDPQVRAAANARMAEAGNPAMAAELDAATRARIDLRNPARVQRAWEVLRQTGRGLAAWQDETGPALLPEAQAACVLVQAGRDALNARIDRRFDAMLEGGAWEEARAMAPGWDPALQSSRAIGAGELIAALAGEMTPDEAISAAKTATHRYAKRQRTWMRSKMGGWRQVVSGI</sequence>
<dbReference type="EC" id="2.5.1.75" evidence="10"/>
<evidence type="ECO:0000256" key="4">
    <source>
        <dbReference type="ARBA" id="ARBA00022679"/>
    </source>
</evidence>
<evidence type="ECO:0000256" key="5">
    <source>
        <dbReference type="ARBA" id="ARBA00022694"/>
    </source>
</evidence>
<evidence type="ECO:0000256" key="9">
    <source>
        <dbReference type="ARBA" id="ARBA00049563"/>
    </source>
</evidence>
<keyword evidence="7 10" id="KW-0067">ATP-binding</keyword>
<feature type="site" description="Interaction with substrate tRNA" evidence="10">
    <location>
        <position position="127"/>
    </location>
</feature>
<dbReference type="SUPFAM" id="SSF52540">
    <property type="entry name" value="P-loop containing nucleoside triphosphate hydrolases"/>
    <property type="match status" value="2"/>
</dbReference>
<dbReference type="Proteomes" id="UP000609121">
    <property type="component" value="Unassembled WGS sequence"/>
</dbReference>
<comment type="caution">
    <text evidence="10">Lacks conserved residue(s) required for the propagation of feature annotation.</text>
</comment>
<dbReference type="EMBL" id="JACVXA010000005">
    <property type="protein sequence ID" value="MBE3637084.1"/>
    <property type="molecule type" value="Genomic_DNA"/>
</dbReference>
<name>A0A8J6YVQ7_9RHOB</name>
<comment type="similarity">
    <text evidence="3 10 13">Belongs to the IPP transferase family.</text>
</comment>
<protein>
    <recommendedName>
        <fullName evidence="10">tRNA dimethylallyltransferase</fullName>
        <ecNumber evidence="10">2.5.1.75</ecNumber>
    </recommendedName>
    <alternativeName>
        <fullName evidence="10">Dimethylallyl diphosphate:tRNA dimethylallyltransferase</fullName>
        <shortName evidence="10">DMAPP:tRNA dimethylallyltransferase</shortName>
        <shortName evidence="10">DMATase</shortName>
    </alternativeName>
    <alternativeName>
        <fullName evidence="10">Isopentenyl-diphosphate:tRNA isopentenyltransferase</fullName>
        <shortName evidence="10">IPP transferase</shortName>
        <shortName evidence="10">IPPT</shortName>
        <shortName evidence="10">IPTase</shortName>
    </alternativeName>
</protein>
<comment type="catalytic activity">
    <reaction evidence="9 10 11">
        <text>adenosine(37) in tRNA + dimethylallyl diphosphate = N(6)-dimethylallyladenosine(37) in tRNA + diphosphate</text>
        <dbReference type="Rhea" id="RHEA:26482"/>
        <dbReference type="Rhea" id="RHEA-COMP:10162"/>
        <dbReference type="Rhea" id="RHEA-COMP:10375"/>
        <dbReference type="ChEBI" id="CHEBI:33019"/>
        <dbReference type="ChEBI" id="CHEBI:57623"/>
        <dbReference type="ChEBI" id="CHEBI:74411"/>
        <dbReference type="ChEBI" id="CHEBI:74415"/>
        <dbReference type="EC" id="2.5.1.75"/>
    </reaction>
</comment>
<dbReference type="GO" id="GO:0006400">
    <property type="term" value="P:tRNA modification"/>
    <property type="evidence" value="ECO:0007669"/>
    <property type="project" value="TreeGrafter"/>
</dbReference>
<feature type="binding site" evidence="10">
    <location>
        <begin position="18"/>
        <end position="25"/>
    </location>
    <ligand>
        <name>ATP</name>
        <dbReference type="ChEBI" id="CHEBI:30616"/>
    </ligand>
</feature>
<dbReference type="Gene3D" id="1.10.20.140">
    <property type="match status" value="1"/>
</dbReference>
<reference evidence="14" key="1">
    <citation type="submission" date="2020-09" db="EMBL/GenBank/DDBJ databases">
        <title>A novel bacterium of genus Mangrovicoccus, isolated from South China Sea.</title>
        <authorList>
            <person name="Huang H."/>
            <person name="Mo K."/>
            <person name="Hu Y."/>
        </authorList>
    </citation>
    <scope>NUCLEOTIDE SEQUENCE</scope>
    <source>
        <strain evidence="14">HB182678</strain>
    </source>
</reference>
<keyword evidence="6 10" id="KW-0547">Nucleotide-binding</keyword>
<feature type="site" description="Interaction with substrate tRNA" evidence="10">
    <location>
        <position position="105"/>
    </location>
</feature>
<dbReference type="GO" id="GO:0052381">
    <property type="term" value="F:tRNA dimethylallyltransferase activity"/>
    <property type="evidence" value="ECO:0007669"/>
    <property type="project" value="UniProtKB-UniRule"/>
</dbReference>
<dbReference type="PANTHER" id="PTHR11088">
    <property type="entry name" value="TRNA DIMETHYLALLYLTRANSFERASE"/>
    <property type="match status" value="1"/>
</dbReference>
<comment type="function">
    <text evidence="2 10 12">Catalyzes the transfer of a dimethylallyl group onto the adenine at position 37 in tRNAs that read codons beginning with uridine, leading to the formation of N6-(dimethylallyl)adenosine (i(6)A).</text>
</comment>
<evidence type="ECO:0000256" key="8">
    <source>
        <dbReference type="ARBA" id="ARBA00022842"/>
    </source>
</evidence>
<evidence type="ECO:0000256" key="3">
    <source>
        <dbReference type="ARBA" id="ARBA00005842"/>
    </source>
</evidence>